<comment type="caution">
    <text evidence="4">The sequence shown here is derived from an EMBL/GenBank/DDBJ whole genome shotgun (WGS) entry which is preliminary data.</text>
</comment>
<dbReference type="AlphaFoldDB" id="A0AAN8ZTL9"/>
<feature type="region of interest" description="Disordered" evidence="1">
    <location>
        <begin position="217"/>
        <end position="245"/>
    </location>
</feature>
<evidence type="ECO:0000259" key="3">
    <source>
        <dbReference type="Pfam" id="PF14364"/>
    </source>
</evidence>
<evidence type="ECO:0000313" key="5">
    <source>
        <dbReference type="Proteomes" id="UP001370490"/>
    </source>
</evidence>
<reference evidence="4 5" key="1">
    <citation type="submission" date="2023-12" db="EMBL/GenBank/DDBJ databases">
        <title>A high-quality genome assembly for Dillenia turbinata (Dilleniales).</title>
        <authorList>
            <person name="Chanderbali A."/>
        </authorList>
    </citation>
    <scope>NUCLEOTIDE SEQUENCE [LARGE SCALE GENOMIC DNA]</scope>
    <source>
        <strain evidence="4">LSX21</strain>
        <tissue evidence="4">Leaf</tissue>
    </source>
</reference>
<keyword evidence="2" id="KW-0812">Transmembrane</keyword>
<dbReference type="PANTHER" id="PTHR33098">
    <property type="entry name" value="COTTON FIBER (DUF761)"/>
    <property type="match status" value="1"/>
</dbReference>
<dbReference type="Pfam" id="PF14364">
    <property type="entry name" value="DUF4408"/>
    <property type="match status" value="1"/>
</dbReference>
<accession>A0AAN8ZTL9</accession>
<feature type="domain" description="DUF4408" evidence="3">
    <location>
        <begin position="3"/>
        <end position="32"/>
    </location>
</feature>
<sequence>MSSVMELMSSWFTPTVLFVLLNLTIGTIAVTSAFGTHRKRQHEEGEDPQNRRLARAPSLLERVRSFNFSLYTFEDPHLFTESTPQHHHHYQISRAPSLIQRLRSFDFSPFTQEHTENPQAYEENVNHHQLTRTPSLIQRLTSFNFSHFTQETCQTVKNEGKSEEIVDREEVVEDDHHMKRSKSDTEPSWGEMVKKLPAKMKKSASLKSVFGHFDFEEEERESVDNRGPATTRERSETASFNDSDEEVNAKCDDFINRFKHQLKLQRLDSILRYKEILARGA</sequence>
<dbReference type="EMBL" id="JBAMMX010000003">
    <property type="protein sequence ID" value="KAK6944820.1"/>
    <property type="molecule type" value="Genomic_DNA"/>
</dbReference>
<keyword evidence="5" id="KW-1185">Reference proteome</keyword>
<dbReference type="Proteomes" id="UP001370490">
    <property type="component" value="Unassembled WGS sequence"/>
</dbReference>
<proteinExistence type="predicted"/>
<gene>
    <name evidence="4" type="ORF">RJ641_025922</name>
</gene>
<name>A0AAN8ZTL9_9MAGN</name>
<dbReference type="Pfam" id="PF05553">
    <property type="entry name" value="DUF761"/>
    <property type="match status" value="1"/>
</dbReference>
<evidence type="ECO:0000256" key="2">
    <source>
        <dbReference type="SAM" id="Phobius"/>
    </source>
</evidence>
<keyword evidence="2" id="KW-0472">Membrane</keyword>
<evidence type="ECO:0000256" key="1">
    <source>
        <dbReference type="SAM" id="MobiDB-lite"/>
    </source>
</evidence>
<protein>
    <recommendedName>
        <fullName evidence="3">DUF4408 domain-containing protein</fullName>
    </recommendedName>
</protein>
<feature type="transmembrane region" description="Helical" evidence="2">
    <location>
        <begin position="12"/>
        <end position="34"/>
    </location>
</feature>
<dbReference type="PANTHER" id="PTHR33098:SF57">
    <property type="entry name" value="DUF4408 DOMAIN PROTEIN"/>
    <property type="match status" value="1"/>
</dbReference>
<evidence type="ECO:0000313" key="4">
    <source>
        <dbReference type="EMBL" id="KAK6944820.1"/>
    </source>
</evidence>
<dbReference type="InterPro" id="IPR008480">
    <property type="entry name" value="DUF761_pln"/>
</dbReference>
<dbReference type="InterPro" id="IPR025520">
    <property type="entry name" value="DUF4408"/>
</dbReference>
<keyword evidence="2" id="KW-1133">Transmembrane helix</keyword>
<organism evidence="4 5">
    <name type="scientific">Dillenia turbinata</name>
    <dbReference type="NCBI Taxonomy" id="194707"/>
    <lineage>
        <taxon>Eukaryota</taxon>
        <taxon>Viridiplantae</taxon>
        <taxon>Streptophyta</taxon>
        <taxon>Embryophyta</taxon>
        <taxon>Tracheophyta</taxon>
        <taxon>Spermatophyta</taxon>
        <taxon>Magnoliopsida</taxon>
        <taxon>eudicotyledons</taxon>
        <taxon>Gunneridae</taxon>
        <taxon>Pentapetalae</taxon>
        <taxon>Dilleniales</taxon>
        <taxon>Dilleniaceae</taxon>
        <taxon>Dillenia</taxon>
    </lineage>
</organism>